<evidence type="ECO:0000259" key="4">
    <source>
        <dbReference type="Pfam" id="PF03936"/>
    </source>
</evidence>
<feature type="domain" description="Terpene synthase metal-binding" evidence="4">
    <location>
        <begin position="308"/>
        <end position="547"/>
    </location>
</feature>
<dbReference type="InterPro" id="IPR050148">
    <property type="entry name" value="Terpene_synthase-like"/>
</dbReference>
<dbReference type="GO" id="GO:0016102">
    <property type="term" value="P:diterpenoid biosynthetic process"/>
    <property type="evidence" value="ECO:0007669"/>
    <property type="project" value="InterPro"/>
</dbReference>
<evidence type="ECO:0000313" key="5">
    <source>
        <dbReference type="EMBL" id="KAI3923243.1"/>
    </source>
</evidence>
<evidence type="ECO:0000256" key="1">
    <source>
        <dbReference type="ARBA" id="ARBA00022723"/>
    </source>
</evidence>
<gene>
    <name evidence="5" type="ORF">MKW98_005687</name>
</gene>
<dbReference type="Pfam" id="PF03936">
    <property type="entry name" value="Terpene_synth_C"/>
    <property type="match status" value="1"/>
</dbReference>
<dbReference type="PANTHER" id="PTHR31225">
    <property type="entry name" value="OS04G0344100 PROTEIN-RELATED"/>
    <property type="match status" value="1"/>
</dbReference>
<proteinExistence type="predicted"/>
<feature type="transmembrane region" description="Helical" evidence="2">
    <location>
        <begin position="6"/>
        <end position="25"/>
    </location>
</feature>
<dbReference type="InterPro" id="IPR008949">
    <property type="entry name" value="Isoprenoid_synthase_dom_sf"/>
</dbReference>
<dbReference type="InterPro" id="IPR008930">
    <property type="entry name" value="Terpenoid_cyclase/PrenylTrfase"/>
</dbReference>
<dbReference type="AlphaFoldDB" id="A0AAD4STP7"/>
<name>A0AAD4STP7_9MAGN</name>
<sequence>MLLPLISFPIYVYVSIILLPTYSFIHTFMSSFPVSFSVRSSNLDMTKDNTKKPVTRQTDYMYPPSIWDHDFVQSLKSDYTELKYGKRAEALKERFRQMFVDRRKVRNGSPSTDLLKLINITQRLGIGYHFYDEIKAGLRFIKDEHNDWEEEDLFVQAVRFRLLREHGYEASQDVFKKFMEEAKSSRDVIMKTCIGNNKEIEGILSVYEASFYAFQGEPFLKEVKEFTASLLREYLTLKEENINTKMIKHALELPLHWRLQRLEARWFIDIYEMMEDMNPLLLEFAKLDFNMVQAIYQEDLKYISRWWKELDYLDILKFSRDRWAESFLWTVGLNFDPRKYGSYRRYLTKITIILTTIDDMNEIYASQDEAKMFSDAVERWDINTIEDLPYFMKICFMALFNSINEIAYDIVKKHGSNPLSFFRTSLTVFCKLYLEEVKWIEYTPTLEEYLNTAWLSAGGNTLSIVAFFALVREPTKEALERIMDINLLDIKRYTHEIGRLMNDLGTSSDELARGNTPTSIQCVMHETGASESAARQHIMRLINDKWEMINSDKLCQSVYPELFIDFVQSSTRGYHCYYLHGDGYGVAAKDLLKGHLISLYFEPIPIAYKEDAPSI</sequence>
<keyword evidence="6" id="KW-1185">Reference proteome</keyword>
<keyword evidence="1" id="KW-0479">Metal-binding</keyword>
<dbReference type="EMBL" id="JAJJMB010008500">
    <property type="protein sequence ID" value="KAI3923243.1"/>
    <property type="molecule type" value="Genomic_DNA"/>
</dbReference>
<reference evidence="5" key="1">
    <citation type="submission" date="2022-04" db="EMBL/GenBank/DDBJ databases">
        <title>A functionally conserved STORR gene fusion in Papaver species that diverged 16.8 million years ago.</title>
        <authorList>
            <person name="Catania T."/>
        </authorList>
    </citation>
    <scope>NUCLEOTIDE SEQUENCE</scope>
    <source>
        <strain evidence="5">S-188037</strain>
    </source>
</reference>
<organism evidence="5 6">
    <name type="scientific">Papaver atlanticum</name>
    <dbReference type="NCBI Taxonomy" id="357466"/>
    <lineage>
        <taxon>Eukaryota</taxon>
        <taxon>Viridiplantae</taxon>
        <taxon>Streptophyta</taxon>
        <taxon>Embryophyta</taxon>
        <taxon>Tracheophyta</taxon>
        <taxon>Spermatophyta</taxon>
        <taxon>Magnoliopsida</taxon>
        <taxon>Ranunculales</taxon>
        <taxon>Papaveraceae</taxon>
        <taxon>Papaveroideae</taxon>
        <taxon>Papaver</taxon>
    </lineage>
</organism>
<dbReference type="InterPro" id="IPR036965">
    <property type="entry name" value="Terpene_synth_N_sf"/>
</dbReference>
<accession>A0AAD4STP7</accession>
<comment type="caution">
    <text evidence="5">The sequence shown here is derived from an EMBL/GenBank/DDBJ whole genome shotgun (WGS) entry which is preliminary data.</text>
</comment>
<feature type="domain" description="Terpene synthase N-terminal" evidence="3">
    <location>
        <begin position="66"/>
        <end position="251"/>
    </location>
</feature>
<dbReference type="Gene3D" id="1.50.10.130">
    <property type="entry name" value="Terpene synthase, N-terminal domain"/>
    <property type="match status" value="1"/>
</dbReference>
<dbReference type="InterPro" id="IPR044814">
    <property type="entry name" value="Terpene_cyclase_plant_C1"/>
</dbReference>
<keyword evidence="2" id="KW-0812">Transmembrane</keyword>
<dbReference type="InterPro" id="IPR005630">
    <property type="entry name" value="Terpene_synthase_metal-bd"/>
</dbReference>
<dbReference type="Proteomes" id="UP001202328">
    <property type="component" value="Unassembled WGS sequence"/>
</dbReference>
<dbReference type="FunFam" id="1.10.600.10:FF:000007">
    <property type="entry name" value="Isoprene synthase, chloroplastic"/>
    <property type="match status" value="1"/>
</dbReference>
<dbReference type="SUPFAM" id="SSF48239">
    <property type="entry name" value="Terpenoid cyclases/Protein prenyltransferases"/>
    <property type="match status" value="1"/>
</dbReference>
<dbReference type="GO" id="GO:0010333">
    <property type="term" value="F:terpene synthase activity"/>
    <property type="evidence" value="ECO:0007669"/>
    <property type="project" value="InterPro"/>
</dbReference>
<dbReference type="Gene3D" id="1.10.600.10">
    <property type="entry name" value="Farnesyl Diphosphate Synthase"/>
    <property type="match status" value="1"/>
</dbReference>
<dbReference type="CDD" id="cd00684">
    <property type="entry name" value="Terpene_cyclase_plant_C1"/>
    <property type="match status" value="1"/>
</dbReference>
<dbReference type="SFLD" id="SFLDS00005">
    <property type="entry name" value="Isoprenoid_Synthase_Type_I"/>
    <property type="match status" value="1"/>
</dbReference>
<keyword evidence="2" id="KW-0472">Membrane</keyword>
<dbReference type="InterPro" id="IPR001906">
    <property type="entry name" value="Terpene_synth_N"/>
</dbReference>
<dbReference type="Pfam" id="PF01397">
    <property type="entry name" value="Terpene_synth"/>
    <property type="match status" value="1"/>
</dbReference>
<dbReference type="InterPro" id="IPR034741">
    <property type="entry name" value="Terpene_cyclase-like_1_C"/>
</dbReference>
<evidence type="ECO:0000313" key="6">
    <source>
        <dbReference type="Proteomes" id="UP001202328"/>
    </source>
</evidence>
<evidence type="ECO:0000259" key="3">
    <source>
        <dbReference type="Pfam" id="PF01397"/>
    </source>
</evidence>
<dbReference type="GO" id="GO:0000287">
    <property type="term" value="F:magnesium ion binding"/>
    <property type="evidence" value="ECO:0007669"/>
    <property type="project" value="InterPro"/>
</dbReference>
<evidence type="ECO:0000256" key="2">
    <source>
        <dbReference type="SAM" id="Phobius"/>
    </source>
</evidence>
<dbReference type="SUPFAM" id="SSF48576">
    <property type="entry name" value="Terpenoid synthases"/>
    <property type="match status" value="1"/>
</dbReference>
<keyword evidence="2" id="KW-1133">Transmembrane helix</keyword>
<protein>
    <submittedName>
        <fullName evidence="5">Uncharacterized protein</fullName>
    </submittedName>
</protein>
<dbReference type="SFLD" id="SFLDG01019">
    <property type="entry name" value="Terpene_Cyclase_Like_1_C_Termi"/>
    <property type="match status" value="1"/>
</dbReference>